<accession>A0ABS2SMA6</accession>
<evidence type="ECO:0000313" key="2">
    <source>
        <dbReference type="Proteomes" id="UP000809290"/>
    </source>
</evidence>
<organism evidence="1 2">
    <name type="scientific">Brevibacterium paucivorans</name>
    <dbReference type="NCBI Taxonomy" id="170994"/>
    <lineage>
        <taxon>Bacteria</taxon>
        <taxon>Bacillati</taxon>
        <taxon>Actinomycetota</taxon>
        <taxon>Actinomycetes</taxon>
        <taxon>Micrococcales</taxon>
        <taxon>Brevibacteriaceae</taxon>
        <taxon>Brevibacterium</taxon>
    </lineage>
</organism>
<proteinExistence type="predicted"/>
<dbReference type="RefSeq" id="WP_204515923.1">
    <property type="nucleotide sequence ID" value="NZ_JAFBCP010000001.1"/>
</dbReference>
<keyword evidence="2" id="KW-1185">Reference proteome</keyword>
<evidence type="ECO:0000313" key="1">
    <source>
        <dbReference type="EMBL" id="MBM7817400.1"/>
    </source>
</evidence>
<reference evidence="1 2" key="1">
    <citation type="submission" date="2021-01" db="EMBL/GenBank/DDBJ databases">
        <title>Sequencing the genomes of 1000 actinobacteria strains.</title>
        <authorList>
            <person name="Klenk H.-P."/>
        </authorList>
    </citation>
    <scope>NUCLEOTIDE SEQUENCE [LARGE SCALE GENOMIC DNA]</scope>
    <source>
        <strain evidence="1 2">DSM 13657</strain>
    </source>
</reference>
<sequence>MSYTIIDSTDTELPVKRNGEPYLHAIDMTGETMLADTLGECIGFFIQNYDKIAFTDEGDDEALFARADAAVHYANVTQQAFIEHVSIPDGLTESERLAIVSDRSVPVEVAGSWDHDIPLVLVSTDYAPYTNLEAPTGDVMFINPHTELSLLISGSEIGLWKFYTRAKGLTRS</sequence>
<name>A0ABS2SMA6_9MICO</name>
<dbReference type="EMBL" id="JAFBCP010000001">
    <property type="protein sequence ID" value="MBM7817400.1"/>
    <property type="molecule type" value="Genomic_DNA"/>
</dbReference>
<gene>
    <name evidence="1" type="ORF">JOE56_002094</name>
</gene>
<protein>
    <submittedName>
        <fullName evidence="1">Uncharacterized protein</fullName>
    </submittedName>
</protein>
<comment type="caution">
    <text evidence="1">The sequence shown here is derived from an EMBL/GenBank/DDBJ whole genome shotgun (WGS) entry which is preliminary data.</text>
</comment>
<dbReference type="Proteomes" id="UP000809290">
    <property type="component" value="Unassembled WGS sequence"/>
</dbReference>